<dbReference type="Gene3D" id="3.30.450.20">
    <property type="entry name" value="PAS domain"/>
    <property type="match status" value="1"/>
</dbReference>
<keyword evidence="11" id="KW-0472">Membrane</keyword>
<dbReference type="InterPro" id="IPR003660">
    <property type="entry name" value="HAMP_dom"/>
</dbReference>
<dbReference type="EC" id="2.7.13.3" evidence="3"/>
<evidence type="ECO:0000256" key="7">
    <source>
        <dbReference type="ARBA" id="ARBA00022777"/>
    </source>
</evidence>
<feature type="domain" description="Response regulatory" evidence="13">
    <location>
        <begin position="767"/>
        <end position="883"/>
    </location>
</feature>
<keyword evidence="11" id="KW-0812">Transmembrane</keyword>
<keyword evidence="11" id="KW-1133">Transmembrane helix</keyword>
<comment type="caution">
    <text evidence="15">The sequence shown here is derived from an EMBL/GenBank/DDBJ whole genome shotgun (WGS) entry which is preliminary data.</text>
</comment>
<evidence type="ECO:0000259" key="13">
    <source>
        <dbReference type="PROSITE" id="PS50110"/>
    </source>
</evidence>
<dbReference type="PROSITE" id="PS50110">
    <property type="entry name" value="RESPONSE_REGULATORY"/>
    <property type="match status" value="1"/>
</dbReference>
<feature type="domain" description="Histidine kinase" evidence="12">
    <location>
        <begin position="528"/>
        <end position="745"/>
    </location>
</feature>
<evidence type="ECO:0000256" key="6">
    <source>
        <dbReference type="ARBA" id="ARBA00022741"/>
    </source>
</evidence>
<dbReference type="SUPFAM" id="SSF55874">
    <property type="entry name" value="ATPase domain of HSP90 chaperone/DNA topoisomerase II/histidine kinase"/>
    <property type="match status" value="1"/>
</dbReference>
<dbReference type="SUPFAM" id="SSF55785">
    <property type="entry name" value="PYP-like sensor domain (PAS domain)"/>
    <property type="match status" value="1"/>
</dbReference>
<evidence type="ECO:0000259" key="12">
    <source>
        <dbReference type="PROSITE" id="PS50109"/>
    </source>
</evidence>
<evidence type="ECO:0000256" key="11">
    <source>
        <dbReference type="SAM" id="Phobius"/>
    </source>
</evidence>
<organism evidence="15 16">
    <name type="scientific">Neptunomonas phycophila</name>
    <dbReference type="NCBI Taxonomy" id="1572645"/>
    <lineage>
        <taxon>Bacteria</taxon>
        <taxon>Pseudomonadati</taxon>
        <taxon>Pseudomonadota</taxon>
        <taxon>Gammaproteobacteria</taxon>
        <taxon>Oceanospirillales</taxon>
        <taxon>Oceanospirillaceae</taxon>
        <taxon>Neptunomonas</taxon>
    </lineage>
</organism>
<feature type="transmembrane region" description="Helical" evidence="11">
    <location>
        <begin position="21"/>
        <end position="45"/>
    </location>
</feature>
<dbReference type="SMART" id="SM00387">
    <property type="entry name" value="HATPase_c"/>
    <property type="match status" value="1"/>
</dbReference>
<dbReference type="Pfam" id="PF12860">
    <property type="entry name" value="PAS_7"/>
    <property type="match status" value="1"/>
</dbReference>
<dbReference type="Pfam" id="PF00672">
    <property type="entry name" value="HAMP"/>
    <property type="match status" value="1"/>
</dbReference>
<dbReference type="SUPFAM" id="SSF158472">
    <property type="entry name" value="HAMP domain-like"/>
    <property type="match status" value="1"/>
</dbReference>
<evidence type="ECO:0000256" key="8">
    <source>
        <dbReference type="ARBA" id="ARBA00022840"/>
    </source>
</evidence>
<proteinExistence type="predicted"/>
<dbReference type="InterPro" id="IPR003661">
    <property type="entry name" value="HisK_dim/P_dom"/>
</dbReference>
<dbReference type="GO" id="GO:0016020">
    <property type="term" value="C:membrane"/>
    <property type="evidence" value="ECO:0007669"/>
    <property type="project" value="UniProtKB-SubCell"/>
</dbReference>
<dbReference type="EMBL" id="JAUOPG010000003">
    <property type="protein sequence ID" value="MDO6453263.1"/>
    <property type="molecule type" value="Genomic_DNA"/>
</dbReference>
<protein>
    <recommendedName>
        <fullName evidence="3">histidine kinase</fullName>
        <ecNumber evidence="3">2.7.13.3</ecNumber>
    </recommendedName>
</protein>
<dbReference type="SMART" id="SM00448">
    <property type="entry name" value="REC"/>
    <property type="match status" value="1"/>
</dbReference>
<feature type="domain" description="HAMP" evidence="14">
    <location>
        <begin position="327"/>
        <end position="380"/>
    </location>
</feature>
<evidence type="ECO:0000256" key="1">
    <source>
        <dbReference type="ARBA" id="ARBA00000085"/>
    </source>
</evidence>
<keyword evidence="6" id="KW-0547">Nucleotide-binding</keyword>
<dbReference type="InterPro" id="IPR003594">
    <property type="entry name" value="HATPase_dom"/>
</dbReference>
<evidence type="ECO:0000259" key="14">
    <source>
        <dbReference type="PROSITE" id="PS50885"/>
    </source>
</evidence>
<dbReference type="InterPro" id="IPR001789">
    <property type="entry name" value="Sig_transdc_resp-reg_receiver"/>
</dbReference>
<dbReference type="AlphaFoldDB" id="A0AAW7XJZ1"/>
<evidence type="ECO:0000256" key="10">
    <source>
        <dbReference type="PROSITE-ProRule" id="PRU00169"/>
    </source>
</evidence>
<reference evidence="15" key="1">
    <citation type="submission" date="2023-07" db="EMBL/GenBank/DDBJ databases">
        <title>Genome content predicts the carbon catabolic preferences of heterotrophic bacteria.</title>
        <authorList>
            <person name="Gralka M."/>
        </authorList>
    </citation>
    <scope>NUCLEOTIDE SEQUENCE</scope>
    <source>
        <strain evidence="15">I2M16</strain>
    </source>
</reference>
<keyword evidence="7" id="KW-0418">Kinase</keyword>
<dbReference type="Pfam" id="PF00512">
    <property type="entry name" value="HisKA"/>
    <property type="match status" value="1"/>
</dbReference>
<dbReference type="GO" id="GO:0005524">
    <property type="term" value="F:ATP binding"/>
    <property type="evidence" value="ECO:0007669"/>
    <property type="project" value="UniProtKB-KW"/>
</dbReference>
<dbReference type="Gene3D" id="3.40.50.2300">
    <property type="match status" value="1"/>
</dbReference>
<evidence type="ECO:0000256" key="5">
    <source>
        <dbReference type="ARBA" id="ARBA00022679"/>
    </source>
</evidence>
<keyword evidence="5" id="KW-0808">Transferase</keyword>
<feature type="modified residue" description="4-aspartylphosphate" evidence="10">
    <location>
        <position position="817"/>
    </location>
</feature>
<dbReference type="SUPFAM" id="SSF52172">
    <property type="entry name" value="CheY-like"/>
    <property type="match status" value="1"/>
</dbReference>
<dbReference type="InterPro" id="IPR000014">
    <property type="entry name" value="PAS"/>
</dbReference>
<comment type="subcellular location">
    <subcellularLocation>
        <location evidence="2">Membrane</location>
    </subcellularLocation>
</comment>
<dbReference type="PROSITE" id="PS50109">
    <property type="entry name" value="HIS_KIN"/>
    <property type="match status" value="1"/>
</dbReference>
<dbReference type="Proteomes" id="UP001169862">
    <property type="component" value="Unassembled WGS sequence"/>
</dbReference>
<dbReference type="InterPro" id="IPR005467">
    <property type="entry name" value="His_kinase_dom"/>
</dbReference>
<dbReference type="PANTHER" id="PTHR43065:SF46">
    <property type="entry name" value="C4-DICARBOXYLATE TRANSPORT SENSOR PROTEIN DCTB"/>
    <property type="match status" value="1"/>
</dbReference>
<comment type="catalytic activity">
    <reaction evidence="1">
        <text>ATP + protein L-histidine = ADP + protein N-phospho-L-histidine.</text>
        <dbReference type="EC" id="2.7.13.3"/>
    </reaction>
</comment>
<dbReference type="RefSeq" id="WP_303549429.1">
    <property type="nucleotide sequence ID" value="NZ_JAUOPG010000003.1"/>
</dbReference>
<dbReference type="SMART" id="SM00304">
    <property type="entry name" value="HAMP"/>
    <property type="match status" value="1"/>
</dbReference>
<accession>A0AAW7XJZ1</accession>
<keyword evidence="8" id="KW-0067">ATP-binding</keyword>
<dbReference type="Gene3D" id="6.10.340.10">
    <property type="match status" value="1"/>
</dbReference>
<dbReference type="PROSITE" id="PS50885">
    <property type="entry name" value="HAMP"/>
    <property type="match status" value="1"/>
</dbReference>
<dbReference type="InterPro" id="IPR036097">
    <property type="entry name" value="HisK_dim/P_sf"/>
</dbReference>
<gene>
    <name evidence="15" type="ORF">Q4490_06775</name>
</gene>
<sequence>MLTILKRLRHYHPLRGMQARARLMLAFTILAGSTMALAMVGWIGLNNTATALNEFERQALPDISRSLALAERTANLAAVAPYVANTSSPSMLQSLSNTLEEKIQIVLTMAKDIPELDNAAPQLPALLERLEKTVTELISLTRQHLLLREDIRQVEYRLTLLKERIKEKSLASNPNNRQVLSLLFMLDQLNSATQQSDMDRLSLLQQSFSDALDAFGAQDTLNASPLPSQMAPILSEFQALGLGARNVYSVRRDQLILQQRRAFLLASTRAVSDQLSGEVKLFVDNVQQQITAQSDQVGNAVNSGKTSILLFTLLCFTASLGGIWVVRELTGHLGRVTKVMTRLAAGEKQLPTPAVERRDEIGELARAFEVFRENAVEIDRISQNLKEQSRLLETIFENINDGLSVFDENNRLIAWNPQYVSILELPANQLKPGMPIESIHPLLSQEAQDSWALDGMALDRDEVNQLRKQRTQRFERHFPGGRVVEFRSNPMPDGGFVTLYSDLTERKTIEAQLRQSQKMEVLGQLTGGVAHDFNNLLAAIFGNLQLLEDSLPAEGKQLRYAQRALSAAERGKSLTQRLLAFSRKQLLQPETTEVDGLIEGMLDLMEYSVGEQTEIQLDLQAADWWVSVDPSQLENALLNLAINSSAAMPNGGSVSFKTRQLTDQLLNGRRCDLLAITVSDTGCGIPQSILRRVFEPFFTTKEIGEGSGLGLSMVYGFVKQSNGDIHITSAEGKGTQIEIWLPRVIETTTQANSTLSTQENTKGSGQHVLLVEDDAQVAQTAEALLESLGYQVTVVNHAVGAMDALDKANDVALVLTDINLGSAVNGVQLSDMINERWSALPVLLTSGLHKQQLKQRYGLLDSHALLAKPYTRDELAVAVHRRLNHPTASLGGQGNDASG</sequence>
<dbReference type="PRINTS" id="PR00344">
    <property type="entry name" value="BCTRLSENSOR"/>
</dbReference>
<dbReference type="SMART" id="SM00091">
    <property type="entry name" value="PAS"/>
    <property type="match status" value="1"/>
</dbReference>
<evidence type="ECO:0000256" key="3">
    <source>
        <dbReference type="ARBA" id="ARBA00012438"/>
    </source>
</evidence>
<dbReference type="InterPro" id="IPR035965">
    <property type="entry name" value="PAS-like_dom_sf"/>
</dbReference>
<dbReference type="SMART" id="SM00388">
    <property type="entry name" value="HisKA"/>
    <property type="match status" value="1"/>
</dbReference>
<dbReference type="CDD" id="cd00082">
    <property type="entry name" value="HisKA"/>
    <property type="match status" value="1"/>
</dbReference>
<keyword evidence="9" id="KW-0902">Two-component regulatory system</keyword>
<dbReference type="InterPro" id="IPR011006">
    <property type="entry name" value="CheY-like_superfamily"/>
</dbReference>
<dbReference type="CDD" id="cd06225">
    <property type="entry name" value="HAMP"/>
    <property type="match status" value="1"/>
</dbReference>
<dbReference type="Gene3D" id="1.10.287.130">
    <property type="match status" value="1"/>
</dbReference>
<keyword evidence="4 10" id="KW-0597">Phosphoprotein</keyword>
<dbReference type="Pfam" id="PF00072">
    <property type="entry name" value="Response_reg"/>
    <property type="match status" value="1"/>
</dbReference>
<dbReference type="GO" id="GO:0000155">
    <property type="term" value="F:phosphorelay sensor kinase activity"/>
    <property type="evidence" value="ECO:0007669"/>
    <property type="project" value="InterPro"/>
</dbReference>
<evidence type="ECO:0000313" key="16">
    <source>
        <dbReference type="Proteomes" id="UP001169862"/>
    </source>
</evidence>
<evidence type="ECO:0000313" key="15">
    <source>
        <dbReference type="EMBL" id="MDO6453263.1"/>
    </source>
</evidence>
<name>A0AAW7XJZ1_9GAMM</name>
<dbReference type="Pfam" id="PF02518">
    <property type="entry name" value="HATPase_c"/>
    <property type="match status" value="1"/>
</dbReference>
<dbReference type="InterPro" id="IPR004358">
    <property type="entry name" value="Sig_transdc_His_kin-like_C"/>
</dbReference>
<dbReference type="InterPro" id="IPR036890">
    <property type="entry name" value="HATPase_C_sf"/>
</dbReference>
<evidence type="ECO:0000256" key="4">
    <source>
        <dbReference type="ARBA" id="ARBA00022553"/>
    </source>
</evidence>
<dbReference type="PANTHER" id="PTHR43065">
    <property type="entry name" value="SENSOR HISTIDINE KINASE"/>
    <property type="match status" value="1"/>
</dbReference>
<evidence type="ECO:0000256" key="9">
    <source>
        <dbReference type="ARBA" id="ARBA00023012"/>
    </source>
</evidence>
<dbReference type="Gene3D" id="3.30.565.10">
    <property type="entry name" value="Histidine kinase-like ATPase, C-terminal domain"/>
    <property type="match status" value="1"/>
</dbReference>
<evidence type="ECO:0000256" key="2">
    <source>
        <dbReference type="ARBA" id="ARBA00004370"/>
    </source>
</evidence>
<dbReference type="SUPFAM" id="SSF47384">
    <property type="entry name" value="Homodimeric domain of signal transducing histidine kinase"/>
    <property type="match status" value="1"/>
</dbReference>